<evidence type="ECO:0000259" key="5">
    <source>
        <dbReference type="PROSITE" id="PS50937"/>
    </source>
</evidence>
<keyword evidence="3" id="KW-0010">Activator</keyword>
<dbReference type="InterPro" id="IPR012925">
    <property type="entry name" value="TipAS_dom"/>
</dbReference>
<dbReference type="Proteomes" id="UP001595880">
    <property type="component" value="Unassembled WGS sequence"/>
</dbReference>
<keyword evidence="7" id="KW-1185">Reference proteome</keyword>
<feature type="domain" description="HTH merR-type" evidence="5">
    <location>
        <begin position="2"/>
        <end position="71"/>
    </location>
</feature>
<sequence>MAMKVKEVAELVGISIRTLHHYDQIGLLTPMEITDSGYRLYSKENLETLQQILFFKELGFTLKEIKKMMNSPTFNRQEALILQRKMLIEKRNKFDKMLETIDKTIKHMEGEIQMTNEERFEGIKFEFNQFEEEARRLWGNQTIDRTNAKLKGMSEDDQKDLSNRWDMIFNKLACLRDQSPESQEVQVTIKEWYDFLNKNFSKYSLDAFNGLGQLYICDERFTKNIDRYGEGLAKFMSEAMEVFTNNQKRGDSNENNDGGYY</sequence>
<dbReference type="SUPFAM" id="SSF89082">
    <property type="entry name" value="Antibiotic binding domain of TipA-like multidrug resistance regulators"/>
    <property type="match status" value="1"/>
</dbReference>
<dbReference type="InterPro" id="IPR009061">
    <property type="entry name" value="DNA-bd_dom_put_sf"/>
</dbReference>
<evidence type="ECO:0000256" key="2">
    <source>
        <dbReference type="ARBA" id="ARBA00023125"/>
    </source>
</evidence>
<dbReference type="PROSITE" id="PS50937">
    <property type="entry name" value="HTH_MERR_2"/>
    <property type="match status" value="1"/>
</dbReference>
<comment type="caution">
    <text evidence="6">The sequence shown here is derived from an EMBL/GenBank/DDBJ whole genome shotgun (WGS) entry which is preliminary data.</text>
</comment>
<keyword evidence="4" id="KW-0804">Transcription</keyword>
<dbReference type="Gene3D" id="1.10.490.50">
    <property type="entry name" value="Antibiotic binding domain of TipA-like multidrug resistance regulators"/>
    <property type="match status" value="1"/>
</dbReference>
<dbReference type="Gene3D" id="1.10.1660.10">
    <property type="match status" value="1"/>
</dbReference>
<dbReference type="InterPro" id="IPR036244">
    <property type="entry name" value="TipA-like_antibiotic-bd"/>
</dbReference>
<evidence type="ECO:0000256" key="3">
    <source>
        <dbReference type="ARBA" id="ARBA00023159"/>
    </source>
</evidence>
<keyword evidence="2" id="KW-0238">DNA-binding</keyword>
<evidence type="ECO:0000256" key="4">
    <source>
        <dbReference type="ARBA" id="ARBA00023163"/>
    </source>
</evidence>
<dbReference type="CDD" id="cd01106">
    <property type="entry name" value="HTH_TipAL-Mta"/>
    <property type="match status" value="1"/>
</dbReference>
<proteinExistence type="predicted"/>
<dbReference type="EMBL" id="JBHSDV010000002">
    <property type="protein sequence ID" value="MFC4387918.1"/>
    <property type="molecule type" value="Genomic_DNA"/>
</dbReference>
<dbReference type="PANTHER" id="PTHR30204">
    <property type="entry name" value="REDOX-CYCLING DRUG-SENSING TRANSCRIPTIONAL ACTIVATOR SOXR"/>
    <property type="match status" value="1"/>
</dbReference>
<dbReference type="PANTHER" id="PTHR30204:SF90">
    <property type="entry name" value="HTH-TYPE TRANSCRIPTIONAL ACTIVATOR MTA"/>
    <property type="match status" value="1"/>
</dbReference>
<dbReference type="Pfam" id="PF13411">
    <property type="entry name" value="MerR_1"/>
    <property type="match status" value="1"/>
</dbReference>
<accession>A0ABV8VXK7</accession>
<reference evidence="7" key="1">
    <citation type="journal article" date="2019" name="Int. J. Syst. Evol. Microbiol.">
        <title>The Global Catalogue of Microorganisms (GCM) 10K type strain sequencing project: providing services to taxonomists for standard genome sequencing and annotation.</title>
        <authorList>
            <consortium name="The Broad Institute Genomics Platform"/>
            <consortium name="The Broad Institute Genome Sequencing Center for Infectious Disease"/>
            <person name="Wu L."/>
            <person name="Ma J."/>
        </authorList>
    </citation>
    <scope>NUCLEOTIDE SEQUENCE [LARGE SCALE GENOMIC DNA]</scope>
    <source>
        <strain evidence="7">KACC 14058</strain>
    </source>
</reference>
<dbReference type="SUPFAM" id="SSF46955">
    <property type="entry name" value="Putative DNA-binding domain"/>
    <property type="match status" value="1"/>
</dbReference>
<dbReference type="Pfam" id="PF07739">
    <property type="entry name" value="TipAS"/>
    <property type="match status" value="1"/>
</dbReference>
<dbReference type="SMART" id="SM00422">
    <property type="entry name" value="HTH_MERR"/>
    <property type="match status" value="1"/>
</dbReference>
<dbReference type="InterPro" id="IPR047057">
    <property type="entry name" value="MerR_fam"/>
</dbReference>
<dbReference type="RefSeq" id="WP_390198565.1">
    <property type="nucleotide sequence ID" value="NZ_JBHSDV010000002.1"/>
</dbReference>
<name>A0ABV8VXK7_9BACI</name>
<keyword evidence="1" id="KW-0805">Transcription regulation</keyword>
<evidence type="ECO:0000313" key="6">
    <source>
        <dbReference type="EMBL" id="MFC4387918.1"/>
    </source>
</evidence>
<evidence type="ECO:0000256" key="1">
    <source>
        <dbReference type="ARBA" id="ARBA00023015"/>
    </source>
</evidence>
<dbReference type="InterPro" id="IPR000551">
    <property type="entry name" value="MerR-type_HTH_dom"/>
</dbReference>
<gene>
    <name evidence="6" type="ORF">ACFOZ1_08850</name>
</gene>
<organism evidence="6 7">
    <name type="scientific">Gracilibacillus marinus</name>
    <dbReference type="NCBI Taxonomy" id="630535"/>
    <lineage>
        <taxon>Bacteria</taxon>
        <taxon>Bacillati</taxon>
        <taxon>Bacillota</taxon>
        <taxon>Bacilli</taxon>
        <taxon>Bacillales</taxon>
        <taxon>Bacillaceae</taxon>
        <taxon>Gracilibacillus</taxon>
    </lineage>
</organism>
<evidence type="ECO:0000313" key="7">
    <source>
        <dbReference type="Proteomes" id="UP001595880"/>
    </source>
</evidence>
<protein>
    <submittedName>
        <fullName evidence="6">MerR family transcriptional regulator</fullName>
    </submittedName>
</protein>